<dbReference type="EMBL" id="JADWYR010000001">
    <property type="protein sequence ID" value="MBG9376904.1"/>
    <property type="molecule type" value="Genomic_DNA"/>
</dbReference>
<name>A0A931GXY5_9BACT</name>
<dbReference type="InterPro" id="IPR011006">
    <property type="entry name" value="CheY-like_superfamily"/>
</dbReference>
<keyword evidence="3" id="KW-0238">DNA-binding</keyword>
<dbReference type="GO" id="GO:0003677">
    <property type="term" value="F:DNA binding"/>
    <property type="evidence" value="ECO:0007669"/>
    <property type="project" value="UniProtKB-KW"/>
</dbReference>
<evidence type="ECO:0000256" key="5">
    <source>
        <dbReference type="PROSITE-ProRule" id="PRU00169"/>
    </source>
</evidence>
<dbReference type="CDD" id="cd06170">
    <property type="entry name" value="LuxR_C_like"/>
    <property type="match status" value="1"/>
</dbReference>
<dbReference type="CDD" id="cd17535">
    <property type="entry name" value="REC_NarL-like"/>
    <property type="match status" value="1"/>
</dbReference>
<feature type="domain" description="HTH luxR-type" evidence="6">
    <location>
        <begin position="149"/>
        <end position="214"/>
    </location>
</feature>
<reference evidence="8" key="1">
    <citation type="submission" date="2020-11" db="EMBL/GenBank/DDBJ databases">
        <title>Bacterial whole genome sequence for Panacibacter sp. DH6.</title>
        <authorList>
            <person name="Le V."/>
            <person name="Ko S."/>
            <person name="Ahn C.-Y."/>
            <person name="Oh H.-M."/>
        </authorList>
    </citation>
    <scope>NUCLEOTIDE SEQUENCE</scope>
    <source>
        <strain evidence="8">DH6</strain>
    </source>
</reference>
<dbReference type="InterPro" id="IPR016032">
    <property type="entry name" value="Sig_transdc_resp-reg_C-effctor"/>
</dbReference>
<dbReference type="Pfam" id="PF00196">
    <property type="entry name" value="GerE"/>
    <property type="match status" value="1"/>
</dbReference>
<accession>A0A931GXY5</accession>
<dbReference type="SMART" id="SM00421">
    <property type="entry name" value="HTH_LUXR"/>
    <property type="match status" value="1"/>
</dbReference>
<keyword evidence="4" id="KW-0804">Transcription</keyword>
<feature type="modified residue" description="4-aspartylphosphate" evidence="5">
    <location>
        <position position="57"/>
    </location>
</feature>
<evidence type="ECO:0000256" key="3">
    <source>
        <dbReference type="ARBA" id="ARBA00023125"/>
    </source>
</evidence>
<keyword evidence="1 5" id="KW-0597">Phosphoprotein</keyword>
<dbReference type="Gene3D" id="3.40.50.2300">
    <property type="match status" value="1"/>
</dbReference>
<evidence type="ECO:0000256" key="4">
    <source>
        <dbReference type="ARBA" id="ARBA00023163"/>
    </source>
</evidence>
<dbReference type="GO" id="GO:0000160">
    <property type="term" value="P:phosphorelay signal transduction system"/>
    <property type="evidence" value="ECO:0007669"/>
    <property type="project" value="InterPro"/>
</dbReference>
<keyword evidence="2" id="KW-0805">Transcription regulation</keyword>
<dbReference type="InterPro" id="IPR000792">
    <property type="entry name" value="Tscrpt_reg_LuxR_C"/>
</dbReference>
<dbReference type="RefSeq" id="WP_196990894.1">
    <property type="nucleotide sequence ID" value="NZ_JADWYR010000001.1"/>
</dbReference>
<evidence type="ECO:0000256" key="2">
    <source>
        <dbReference type="ARBA" id="ARBA00023015"/>
    </source>
</evidence>
<dbReference type="PRINTS" id="PR00038">
    <property type="entry name" value="HTHLUXR"/>
</dbReference>
<dbReference type="Pfam" id="PF00072">
    <property type="entry name" value="Response_reg"/>
    <property type="match status" value="1"/>
</dbReference>
<evidence type="ECO:0000256" key="1">
    <source>
        <dbReference type="ARBA" id="ARBA00022553"/>
    </source>
</evidence>
<dbReference type="SMART" id="SM00448">
    <property type="entry name" value="REC"/>
    <property type="match status" value="1"/>
</dbReference>
<organism evidence="8 9">
    <name type="scientific">Panacibacter microcysteis</name>
    <dbReference type="NCBI Taxonomy" id="2793269"/>
    <lineage>
        <taxon>Bacteria</taxon>
        <taxon>Pseudomonadati</taxon>
        <taxon>Bacteroidota</taxon>
        <taxon>Chitinophagia</taxon>
        <taxon>Chitinophagales</taxon>
        <taxon>Chitinophagaceae</taxon>
        <taxon>Panacibacter</taxon>
    </lineage>
</organism>
<keyword evidence="9" id="KW-1185">Reference proteome</keyword>
<gene>
    <name evidence="8" type="ORF">I5907_11695</name>
</gene>
<protein>
    <submittedName>
        <fullName evidence="8">Response regulator transcription factor</fullName>
    </submittedName>
</protein>
<dbReference type="PROSITE" id="PS50043">
    <property type="entry name" value="HTH_LUXR_2"/>
    <property type="match status" value="1"/>
</dbReference>
<dbReference type="PANTHER" id="PTHR43214:SF41">
    <property type="entry name" value="NITRATE_NITRITE RESPONSE REGULATOR PROTEIN NARP"/>
    <property type="match status" value="1"/>
</dbReference>
<sequence length="217" mass="24721">MQKHIRYAIADDHKIFRRGVISALEDMPALKLVLEAENGKDLLANIARAKPDVVLLDLKMPEMDGIETTIELRKRNIDVRIIIITMMDDEKYVIHLMETGANGYLLKNAEPEEIKTAIITACENGYYFNDFVNKALLRKVLHKNFLKPVFNKDIDLTSREIEVLKLICEEKTANEIGAQIFLSPRTVEGIRTKLLEKIGVKNTAGLVMYAVKNRIVK</sequence>
<dbReference type="PROSITE" id="PS50110">
    <property type="entry name" value="RESPONSE_REGULATORY"/>
    <property type="match status" value="1"/>
</dbReference>
<dbReference type="SUPFAM" id="SSF52172">
    <property type="entry name" value="CheY-like"/>
    <property type="match status" value="1"/>
</dbReference>
<dbReference type="GO" id="GO:0006355">
    <property type="term" value="P:regulation of DNA-templated transcription"/>
    <property type="evidence" value="ECO:0007669"/>
    <property type="project" value="InterPro"/>
</dbReference>
<evidence type="ECO:0000259" key="6">
    <source>
        <dbReference type="PROSITE" id="PS50043"/>
    </source>
</evidence>
<evidence type="ECO:0000259" key="7">
    <source>
        <dbReference type="PROSITE" id="PS50110"/>
    </source>
</evidence>
<dbReference type="InterPro" id="IPR039420">
    <property type="entry name" value="WalR-like"/>
</dbReference>
<dbReference type="Proteomes" id="UP000628448">
    <property type="component" value="Unassembled WGS sequence"/>
</dbReference>
<evidence type="ECO:0000313" key="8">
    <source>
        <dbReference type="EMBL" id="MBG9376904.1"/>
    </source>
</evidence>
<dbReference type="PANTHER" id="PTHR43214">
    <property type="entry name" value="TWO-COMPONENT RESPONSE REGULATOR"/>
    <property type="match status" value="1"/>
</dbReference>
<dbReference type="SUPFAM" id="SSF46894">
    <property type="entry name" value="C-terminal effector domain of the bipartite response regulators"/>
    <property type="match status" value="1"/>
</dbReference>
<proteinExistence type="predicted"/>
<comment type="caution">
    <text evidence="8">The sequence shown here is derived from an EMBL/GenBank/DDBJ whole genome shotgun (WGS) entry which is preliminary data.</text>
</comment>
<evidence type="ECO:0000313" key="9">
    <source>
        <dbReference type="Proteomes" id="UP000628448"/>
    </source>
</evidence>
<dbReference type="InterPro" id="IPR058245">
    <property type="entry name" value="NreC/VraR/RcsB-like_REC"/>
</dbReference>
<dbReference type="InterPro" id="IPR001789">
    <property type="entry name" value="Sig_transdc_resp-reg_receiver"/>
</dbReference>
<dbReference type="AlphaFoldDB" id="A0A931GXY5"/>
<feature type="domain" description="Response regulatory" evidence="7">
    <location>
        <begin position="6"/>
        <end position="122"/>
    </location>
</feature>